<dbReference type="CDD" id="cd04369">
    <property type="entry name" value="Bromodomain"/>
    <property type="match status" value="1"/>
</dbReference>
<gene>
    <name evidence="5" type="ORF">Rhopal_005877-T1</name>
</gene>
<evidence type="ECO:0000313" key="6">
    <source>
        <dbReference type="Proteomes" id="UP001342314"/>
    </source>
</evidence>
<dbReference type="PANTHER" id="PTHR15398:SF4">
    <property type="entry name" value="BROMODOMAIN-CONTAINING PROTEIN 8 ISOFORM X1"/>
    <property type="match status" value="1"/>
</dbReference>
<comment type="caution">
    <text evidence="5">The sequence shown here is derived from an EMBL/GenBank/DDBJ whole genome shotgun (WGS) entry which is preliminary data.</text>
</comment>
<feature type="compositionally biased region" description="Basic residues" evidence="3">
    <location>
        <begin position="227"/>
        <end position="245"/>
    </location>
</feature>
<dbReference type="AlphaFoldDB" id="A0AAV5GUD6"/>
<organism evidence="5 6">
    <name type="scientific">Rhodotorula paludigena</name>
    <dbReference type="NCBI Taxonomy" id="86838"/>
    <lineage>
        <taxon>Eukaryota</taxon>
        <taxon>Fungi</taxon>
        <taxon>Dikarya</taxon>
        <taxon>Basidiomycota</taxon>
        <taxon>Pucciniomycotina</taxon>
        <taxon>Microbotryomycetes</taxon>
        <taxon>Sporidiobolales</taxon>
        <taxon>Sporidiobolaceae</taxon>
        <taxon>Rhodotorula</taxon>
    </lineage>
</organism>
<proteinExistence type="predicted"/>
<dbReference type="InterPro" id="IPR036427">
    <property type="entry name" value="Bromodomain-like_sf"/>
</dbReference>
<feature type="region of interest" description="Disordered" evidence="3">
    <location>
        <begin position="144"/>
        <end position="380"/>
    </location>
</feature>
<dbReference type="Proteomes" id="UP001342314">
    <property type="component" value="Unassembled WGS sequence"/>
</dbReference>
<feature type="domain" description="Bromo" evidence="4">
    <location>
        <begin position="393"/>
        <end position="463"/>
    </location>
</feature>
<dbReference type="InterPro" id="IPR001487">
    <property type="entry name" value="Bromodomain"/>
</dbReference>
<name>A0AAV5GUD6_9BASI</name>
<accession>A0AAV5GUD6</accession>
<dbReference type="Gene3D" id="1.20.920.10">
    <property type="entry name" value="Bromodomain-like"/>
    <property type="match status" value="1"/>
</dbReference>
<evidence type="ECO:0000259" key="4">
    <source>
        <dbReference type="PROSITE" id="PS50014"/>
    </source>
</evidence>
<dbReference type="GO" id="GO:0035267">
    <property type="term" value="C:NuA4 histone acetyltransferase complex"/>
    <property type="evidence" value="ECO:0007669"/>
    <property type="project" value="TreeGrafter"/>
</dbReference>
<feature type="compositionally biased region" description="Acidic residues" evidence="3">
    <location>
        <begin position="251"/>
        <end position="305"/>
    </location>
</feature>
<feature type="compositionally biased region" description="Acidic residues" evidence="3">
    <location>
        <begin position="207"/>
        <end position="223"/>
    </location>
</feature>
<dbReference type="Pfam" id="PF00439">
    <property type="entry name" value="Bromodomain"/>
    <property type="match status" value="1"/>
</dbReference>
<feature type="compositionally biased region" description="Basic residues" evidence="3">
    <location>
        <begin position="311"/>
        <end position="322"/>
    </location>
</feature>
<evidence type="ECO:0000256" key="2">
    <source>
        <dbReference type="PROSITE-ProRule" id="PRU00035"/>
    </source>
</evidence>
<evidence type="ECO:0000256" key="1">
    <source>
        <dbReference type="ARBA" id="ARBA00023117"/>
    </source>
</evidence>
<dbReference type="SMART" id="SM00297">
    <property type="entry name" value="BROMO"/>
    <property type="match status" value="1"/>
</dbReference>
<reference evidence="5 6" key="1">
    <citation type="submission" date="2021-12" db="EMBL/GenBank/DDBJ databases">
        <title>High titer production of polyol ester of fatty acids by Rhodotorula paludigena BS15 towards product separation-free biomass refinery.</title>
        <authorList>
            <person name="Mano J."/>
            <person name="Ono H."/>
            <person name="Tanaka T."/>
            <person name="Naito K."/>
            <person name="Sushida H."/>
            <person name="Ike M."/>
            <person name="Tokuyasu K."/>
            <person name="Kitaoka M."/>
        </authorList>
    </citation>
    <scope>NUCLEOTIDE SEQUENCE [LARGE SCALE GENOMIC DNA]</scope>
    <source>
        <strain evidence="5 6">BS15</strain>
    </source>
</reference>
<sequence length="490" mass="52589">MAVTAHATDVPVQQPLTQHPVVSPPPLEACLLLAQAVAQLGTSSWDQVAQKLDGCESWPDEAGKMTSQGYETAFAEIMQQRGLDPSACSKPFSRPSRKLVHALYSTLLTSLHSSILSSFAEEARLKDEIARLASGALDATLSPPLSASAPAASSSTSTLAAPPASPEKRPRTPSGRKSGRKAAAEEADDGDVEMQDAAAGADKAGPSEDEGGEAEEEAEEEEEASPKKGRRKGARGRSAQKKKQRGATAEVEGDDEEKVAEGNEDEQDKAVKEEEEDDAPVGADEGEGEGEDGEEDGDDDEEGEEETPKPRSGRARSGRKNRTAAATAAKKAANKRKASEPPAESPQPADTAADARKRKRVKTTEEPAEDEKDNKATVQRRKAAYTRIIEQLQTERYSHFFESRVTRTIAPLYGVAVRRSTCLKDVLKAIKSGNISSSTELMRDVALLCANAMQFNGDEGEDSVGHCAKLMWERFERLMDEALSAELSVE</sequence>
<keyword evidence="1 2" id="KW-0103">Bromodomain</keyword>
<feature type="compositionally biased region" description="Low complexity" evidence="3">
    <location>
        <begin position="144"/>
        <end position="162"/>
    </location>
</feature>
<dbReference type="PROSITE" id="PS50014">
    <property type="entry name" value="BROMODOMAIN_2"/>
    <property type="match status" value="1"/>
</dbReference>
<evidence type="ECO:0000256" key="3">
    <source>
        <dbReference type="SAM" id="MobiDB-lite"/>
    </source>
</evidence>
<keyword evidence="6" id="KW-1185">Reference proteome</keyword>
<feature type="compositionally biased region" description="Low complexity" evidence="3">
    <location>
        <begin position="340"/>
        <end position="352"/>
    </location>
</feature>
<dbReference type="SUPFAM" id="SSF47370">
    <property type="entry name" value="Bromodomain"/>
    <property type="match status" value="1"/>
</dbReference>
<protein>
    <recommendedName>
        <fullName evidence="4">Bromo domain-containing protein</fullName>
    </recommendedName>
</protein>
<dbReference type="EMBL" id="BQKY01000012">
    <property type="protein sequence ID" value="GJN92839.1"/>
    <property type="molecule type" value="Genomic_DNA"/>
</dbReference>
<evidence type="ECO:0000313" key="5">
    <source>
        <dbReference type="EMBL" id="GJN92839.1"/>
    </source>
</evidence>
<feature type="compositionally biased region" description="Acidic residues" evidence="3">
    <location>
        <begin position="185"/>
        <end position="194"/>
    </location>
</feature>
<dbReference type="GO" id="GO:0006325">
    <property type="term" value="P:chromatin organization"/>
    <property type="evidence" value="ECO:0007669"/>
    <property type="project" value="UniProtKB-ARBA"/>
</dbReference>
<dbReference type="PANTHER" id="PTHR15398">
    <property type="entry name" value="BROMODOMAIN-CONTAINING PROTEIN 8"/>
    <property type="match status" value="1"/>
</dbReference>